<dbReference type="Pfam" id="PF00480">
    <property type="entry name" value="ROK"/>
    <property type="match status" value="1"/>
</dbReference>
<dbReference type="PANTHER" id="PTHR18964:SF169">
    <property type="entry name" value="N-ACETYLMANNOSAMINE KINASE"/>
    <property type="match status" value="1"/>
</dbReference>
<evidence type="ECO:0000313" key="3">
    <source>
        <dbReference type="EMBL" id="QPI58119.1"/>
    </source>
</evidence>
<name>A0ABX6W9M7_STRMQ</name>
<proteinExistence type="inferred from homology"/>
<evidence type="ECO:0000313" key="4">
    <source>
        <dbReference type="Proteomes" id="UP000663421"/>
    </source>
</evidence>
<dbReference type="InterPro" id="IPR000600">
    <property type="entry name" value="ROK"/>
</dbReference>
<gene>
    <name evidence="3" type="ORF">I1A49_27225</name>
</gene>
<dbReference type="InterPro" id="IPR043129">
    <property type="entry name" value="ATPase_NBD"/>
</dbReference>
<dbReference type="PANTHER" id="PTHR18964">
    <property type="entry name" value="ROK (REPRESSOR, ORF, KINASE) FAMILY"/>
    <property type="match status" value="1"/>
</dbReference>
<dbReference type="EMBL" id="CP065050">
    <property type="protein sequence ID" value="QPI58119.1"/>
    <property type="molecule type" value="Genomic_DNA"/>
</dbReference>
<comment type="similarity">
    <text evidence="1">Belongs to the ROK (NagC/XylR) family.</text>
</comment>
<feature type="compositionally biased region" description="Basic and acidic residues" evidence="2">
    <location>
        <begin position="121"/>
        <end position="134"/>
    </location>
</feature>
<dbReference type="CDD" id="cd23763">
    <property type="entry name" value="ASKHA_ATPase_ROK"/>
    <property type="match status" value="1"/>
</dbReference>
<dbReference type="Gene3D" id="3.30.420.40">
    <property type="match status" value="2"/>
</dbReference>
<dbReference type="Proteomes" id="UP000663421">
    <property type="component" value="Chromosome"/>
</dbReference>
<feature type="compositionally biased region" description="Basic and acidic residues" evidence="2">
    <location>
        <begin position="97"/>
        <end position="113"/>
    </location>
</feature>
<protein>
    <submittedName>
        <fullName evidence="3">ROK family protein</fullName>
    </submittedName>
</protein>
<evidence type="ECO:0000256" key="2">
    <source>
        <dbReference type="SAM" id="MobiDB-lite"/>
    </source>
</evidence>
<reference evidence="3 4" key="1">
    <citation type="submission" date="2020-11" db="EMBL/GenBank/DDBJ databases">
        <title>Complete genome sequence unveiled secondary metabolic potentials in Streptomyces solisilvae HNM0141.</title>
        <authorList>
            <person name="Huang X."/>
        </authorList>
    </citation>
    <scope>NUCLEOTIDE SEQUENCE [LARGE SCALE GENOMIC DNA]</scope>
    <source>
        <strain evidence="3 4">HNM0141</strain>
    </source>
</reference>
<dbReference type="SUPFAM" id="SSF53067">
    <property type="entry name" value="Actin-like ATPase domain"/>
    <property type="match status" value="1"/>
</dbReference>
<keyword evidence="4" id="KW-1185">Reference proteome</keyword>
<evidence type="ECO:0000256" key="1">
    <source>
        <dbReference type="ARBA" id="ARBA00006479"/>
    </source>
</evidence>
<accession>A0ABX6W9M7</accession>
<organism evidence="3 4">
    <name type="scientific">Streptomyces malaysiensis</name>
    <dbReference type="NCBI Taxonomy" id="92644"/>
    <lineage>
        <taxon>Bacteria</taxon>
        <taxon>Bacillati</taxon>
        <taxon>Actinomycetota</taxon>
        <taxon>Actinomycetes</taxon>
        <taxon>Kitasatosporales</taxon>
        <taxon>Streptomycetaceae</taxon>
        <taxon>Streptomyces</taxon>
        <taxon>Streptomyces violaceusniger group</taxon>
    </lineage>
</organism>
<sequence>MTVPEGPGPHRRADEPSVVPVLEVGGSHVTAAAVDLDRARIADGTRRRLPLTPGIGPEDFLATLAEAANGVLAVGALGTRTDGGVRTDGGAYPVRGARPDRGAFPDRGVRADRGAFPVRGARPDRGAYPDRGTHPDQGAYPDRGAHSALGGYPAVGAHAALGTWGIAVPGPFDYARGIARYHGVGKFASLDGLAVGDLLTPRLNPRPARLRFLNDASAFALGARLTAHPGSRRLVAITLGTGVGSAFLDRGTIVEDDPRVPPEGRVDLLTVDGRPLEDTVSTRAMTAQYTDRTGRPVDGLRELTARAAADDATARDIITSALHALGGALAPWLTAFEADTVVFGGSITAAWPLIGPPLTAGLSHHTPSLARLTLSARADGEDQALLGAAAFAARGA</sequence>
<feature type="region of interest" description="Disordered" evidence="2">
    <location>
        <begin position="87"/>
        <end position="145"/>
    </location>
</feature>